<dbReference type="EMBL" id="FRAT01000011">
    <property type="protein sequence ID" value="SHL53911.1"/>
    <property type="molecule type" value="Genomic_DNA"/>
</dbReference>
<feature type="chain" id="PRO_5009924129" description="DUF3872 domain-containing protein" evidence="1">
    <location>
        <begin position="23"/>
        <end position="1118"/>
    </location>
</feature>
<evidence type="ECO:0008006" key="6">
    <source>
        <dbReference type="Google" id="ProtNLM"/>
    </source>
</evidence>
<dbReference type="Proteomes" id="UP000198940">
    <property type="component" value="Unassembled WGS sequence"/>
</dbReference>
<evidence type="ECO:0000313" key="4">
    <source>
        <dbReference type="Proteomes" id="UP000184031"/>
    </source>
</evidence>
<reference evidence="3 4" key="1">
    <citation type="submission" date="2016-11" db="EMBL/GenBank/DDBJ databases">
        <authorList>
            <person name="Varghese N."/>
            <person name="Submissions S."/>
        </authorList>
    </citation>
    <scope>NUCLEOTIDE SEQUENCE [LARGE SCALE GENOMIC DNA]</scope>
    <source>
        <strain evidence="3 4">CGMCC 1.12174</strain>
        <strain evidence="2 5">DSM 26351</strain>
    </source>
</reference>
<feature type="signal peptide" evidence="1">
    <location>
        <begin position="1"/>
        <end position="22"/>
    </location>
</feature>
<name>A0A1M7BG35_9FLAO</name>
<organism evidence="3 4">
    <name type="scientific">Flagellimonas taeanensis</name>
    <dbReference type="NCBI Taxonomy" id="1005926"/>
    <lineage>
        <taxon>Bacteria</taxon>
        <taxon>Pseudomonadati</taxon>
        <taxon>Bacteroidota</taxon>
        <taxon>Flavobacteriia</taxon>
        <taxon>Flavobacteriales</taxon>
        <taxon>Flavobacteriaceae</taxon>
        <taxon>Flagellimonas</taxon>
    </lineage>
</organism>
<comment type="caution">
    <text evidence="3">The sequence shown here is derived from an EMBL/GenBank/DDBJ whole genome shotgun (WGS) entry which is preliminary data.</text>
</comment>
<dbReference type="EMBL" id="FOKU01000010">
    <property type="protein sequence ID" value="SFC40558.1"/>
    <property type="molecule type" value="Genomic_DNA"/>
</dbReference>
<dbReference type="Gene3D" id="2.60.40.2410">
    <property type="entry name" value="Uncharacterised protein PF12988, DUF3872"/>
    <property type="match status" value="9"/>
</dbReference>
<dbReference type="AlphaFoldDB" id="A0A1M7BG35"/>
<keyword evidence="1" id="KW-0732">Signal</keyword>
<dbReference type="OrthoDB" id="1167565at2"/>
<proteinExistence type="predicted"/>
<dbReference type="Proteomes" id="UP000184031">
    <property type="component" value="Unassembled WGS sequence"/>
</dbReference>
<dbReference type="InterPro" id="IPR038707">
    <property type="entry name" value="TraQ_sf"/>
</dbReference>
<evidence type="ECO:0000256" key="1">
    <source>
        <dbReference type="SAM" id="SignalP"/>
    </source>
</evidence>
<sequence length="1118" mass="123002">MKKITPLHLVSIILLCFLFVLACSKDFDGIVQDSFDFTLTEDHNNDGFVFEAVKTDFSVEPEKVVTTTSYYMKYRIENGKGYYLSTGNDTIYQNDTIPFEDLDVSFRYMPIDTGAHKVKVLAWDSNKIEKELDLIYNTTYASFGFLLGKGTDQFIINSKNPVSVTLLRDKDTEDPANNGTREFEVSYQLENGTGKVYFGDTAYDPGDVFALPKGVSDLKYLPETLGEHKLTMVAKAPDGATITRELVLEVGNLNFTFRATAASTQVELDTNIAINIDLQTQDGESDVTYDIGHSFSTGSEGGGTVRDQNGGVMDAGAFRSIFPGNYNFTFKDNVLGQRKIYFDVRDSNGQMKRDSVEVEVANIPFTFSGNAESNQVFVNQRTQLNFNIRSSGNTSNIDYFISYNITEGNGKVTGVGDNNIQNNTDYPVDLGNFSLFYTPESLGSHQISFLVTDNFGQEVGPVEIDLDAKQLELDFSASANNSEVLVGQRGALSLSLIEKGDYDGVTYELNYFITGGDGQLYNGNSPIIPSQYFTVTPGSFAYDFIGQQAGTYEISFLLRDSNGQLLEEQVTVVVGNNDFSIVMTPSKATEFSNNPVGIIVNIDEVPDGANDTYTAFYSSSQNGSMLVNGVSYGPGENFPMGPGSNNITYTGLEPGQHNIVLSVKSGSDVTRTSNTTITFDQVDFTFTGGIQSSDITVEETTSLNFNISESVGSSDYTMRFSMNGNAIIKDSNGNVVSPGNLYEVPKGNFNWSFEGTDNGTVSMTFYAKNDTGLEKSVNIAVDVTAKDYNFTASGTAQQAYTGEEIDMNFNISEIGIGGDTYEMYFSVSGNNGSFQYNGNTYSAGESYSVPVGSFSGKYTGNSEGNHNLTFTVRSSSDVEKTANVNVNYEVYQEPFTLNISQSAQDKYINDPFDITAITNATSGHDQSVDYTLVFTFTGASAGTIRYNGITYNEGEIVPLDYGSAPMQFFPETDQSFVINFLVQNSTGQSQTESESIEMLKLPTVAAKGEKHNINCGGLNGCDYQVRIYTCFSINCSEAYNGASLEQVEVRIFNRQENRWDTKLLNYSEAKGSGVDRYFEMETEPRESRLKYLDQNYEVRVRDSDGQWSDWTSGSVVRV</sequence>
<gene>
    <name evidence="2" type="ORF">SAMN04487891_110147</name>
    <name evidence="3" type="ORF">SAMN05216293_3709</name>
</gene>
<protein>
    <recommendedName>
        <fullName evidence="6">DUF3872 domain-containing protein</fullName>
    </recommendedName>
</protein>
<dbReference type="RefSeq" id="WP_072882357.1">
    <property type="nucleotide sequence ID" value="NZ_FOKU01000010.1"/>
</dbReference>
<evidence type="ECO:0000313" key="2">
    <source>
        <dbReference type="EMBL" id="SFC40558.1"/>
    </source>
</evidence>
<keyword evidence="5" id="KW-1185">Reference proteome</keyword>
<evidence type="ECO:0000313" key="3">
    <source>
        <dbReference type="EMBL" id="SHL53911.1"/>
    </source>
</evidence>
<evidence type="ECO:0000313" key="5">
    <source>
        <dbReference type="Proteomes" id="UP000198940"/>
    </source>
</evidence>
<dbReference type="PROSITE" id="PS51257">
    <property type="entry name" value="PROKAR_LIPOPROTEIN"/>
    <property type="match status" value="1"/>
</dbReference>
<dbReference type="Pfam" id="PF12988">
    <property type="entry name" value="TraQ_transposon"/>
    <property type="match status" value="1"/>
</dbReference>
<accession>A0A1M7BG35</accession>
<dbReference type="InterPro" id="IPR024355">
    <property type="entry name" value="TraQ_bacteroidetes"/>
</dbReference>
<dbReference type="STRING" id="1055723.SAMN05216293_3709"/>